<dbReference type="GO" id="GO:0005737">
    <property type="term" value="C:cytoplasm"/>
    <property type="evidence" value="ECO:0007669"/>
    <property type="project" value="TreeGrafter"/>
</dbReference>
<gene>
    <name evidence="6" type="ORF">DCS_02492</name>
</gene>
<reference evidence="6 7" key="1">
    <citation type="journal article" date="2016" name="Sci. Rep.">
        <title>Insights into Adaptations to a Near-Obligate Nematode Endoparasitic Lifestyle from the Finished Genome of Drechmeria coniospora.</title>
        <authorList>
            <person name="Zhang L."/>
            <person name="Zhou Z."/>
            <person name="Guo Q."/>
            <person name="Fokkens L."/>
            <person name="Miskei M."/>
            <person name="Pocsi I."/>
            <person name="Zhang W."/>
            <person name="Chen M."/>
            <person name="Wang L."/>
            <person name="Sun Y."/>
            <person name="Donzelli B.G."/>
            <person name="Gibson D.M."/>
            <person name="Nelson D.R."/>
            <person name="Luo J.G."/>
            <person name="Rep M."/>
            <person name="Liu H."/>
            <person name="Yang S."/>
            <person name="Wang J."/>
            <person name="Krasnoff S.B."/>
            <person name="Xu Y."/>
            <person name="Molnar I."/>
            <person name="Lin M."/>
        </authorList>
    </citation>
    <scope>NUCLEOTIDE SEQUENCE [LARGE SCALE GENOMIC DNA]</scope>
    <source>
        <strain evidence="6 7">ARSEF 6962</strain>
    </source>
</reference>
<dbReference type="SMART" id="SM00248">
    <property type="entry name" value="ANK"/>
    <property type="match status" value="13"/>
</dbReference>
<dbReference type="PROSITE" id="PS50297">
    <property type="entry name" value="ANK_REP_REGION"/>
    <property type="match status" value="1"/>
</dbReference>
<dbReference type="InParanoid" id="A0A151GWA2"/>
<feature type="compositionally biased region" description="Basic and acidic residues" evidence="5">
    <location>
        <begin position="1817"/>
        <end position="1827"/>
    </location>
</feature>
<keyword evidence="7" id="KW-1185">Reference proteome</keyword>
<dbReference type="InterPro" id="IPR050745">
    <property type="entry name" value="Multifunctional_regulatory"/>
</dbReference>
<dbReference type="PROSITE" id="PS50088">
    <property type="entry name" value="ANK_REPEAT"/>
    <property type="match status" value="2"/>
</dbReference>
<dbReference type="EMBL" id="LAYC01000001">
    <property type="protein sequence ID" value="KYK61350.1"/>
    <property type="molecule type" value="Genomic_DNA"/>
</dbReference>
<evidence type="ECO:0000256" key="3">
    <source>
        <dbReference type="PROSITE-ProRule" id="PRU00023"/>
    </source>
</evidence>
<dbReference type="SUPFAM" id="SSF48403">
    <property type="entry name" value="Ankyrin repeat"/>
    <property type="match status" value="4"/>
</dbReference>
<dbReference type="Proteomes" id="UP000076580">
    <property type="component" value="Chromosome 01"/>
</dbReference>
<evidence type="ECO:0000313" key="6">
    <source>
        <dbReference type="EMBL" id="KYK61350.1"/>
    </source>
</evidence>
<sequence length="1836" mass="198805">MSTMTALDRERRITELAQEWGLVLPLTLTPLSRQPLASSFRGPADDATAEELMQQRAADLALFRPKSGLRQAFSSSKSIKKGKNWDPREVLDVLSGWIANAGSPGVAEALIDMLVAAGVDLAGNPKRKSSMLGRRRSVEGLDDRTRLLKLAVDGNQRDMVQVLLSHADSASINACLPAAIRQANTPLVDLLLRHGASVAQTPGGQDAFRRACAILEHSRMVALILRSEGHPPPSLASLSMCDATRAGCLETVMHLSRSSADGNHNNAEALKSAVTLGRRDMALAIVMGHQPPQRPGLDEAFQILYDHSSLSQTLKVEMAEVLLCAGAGGVVLARTLERSCESQFLEMANLLATYGASVEYNDATTLKTAIARGELGLVRSLLTDGTRLNPALASSCVPLIPKQAPFDERFAVLQLLLRKGANGLALDDMLIDTAEAADMNSMQLLLFPHVPTPDAPADMPPHPSQMHEVASVDHNAGEALRTAVLRADTHMTQMILARKPSPETISLVFPFTKKLPADARYQIVHLFLQSSLSGPCLHAALQDVIGEDALQRDNSLIKLLLEYDADVNFDHGSAMAALVRQSDTELLALLLQKASPQTAAARLQDVMLVEDHQVRFDMTTMLLGAGAAIGVTEVAAALLEALAEEPVDKALLSLLLQQGGVDINLFEAAIVKQAVMNPDPEIIALIFGHGTPSPASISSALNEFVPLPSTEAKARKLKTIMEKTERAEDLSWVLVHEVHSLSKTKDEPVSLSTLDLLLASGADPNAFNAAPLCHAVMTANTQAVDMLISCRHPPSPTALGSSLLHALRIPDPTERLNLTRKLVEAGADPIESNRALTHVISKYPDDLSLLQVLAASADTSDGEAFSLSVSKESLEILDSLLSQSRSSTEVRSTALRKAMEVKSRSSRASMCQSLLTAGVSSDVASSALLIAARDGDVELGDLLVGHGANISSNNGRAIIEACRGGSPEVLGVLLKADPAINRDLLEAGFQAATEVGDLSKRAAIFEQLLHRGVRGELVDAQLETATNYGDDGQPVLRVLLSSGADPNYNNGESVVTATRHMLLEILELLLGLWAEGGSQKKISQSTLARALKAAWCLERDNRFVVISSLFKAGLPGAEYLHMALNDAVNEDDLEEHLVQLLLDNGASPTANGCKTLIDAAKHSASKSLSLLLQKQMPEHDINKAFDQSFVADTFSTWFTEDGLETAQILLDKGACGDSISLALVLVMKNSTPATRPLADGFFNLLMTHGPDVNYNNGEPLQQAASKADVAWTARLLERKPTAESLSLAFRRIFDTELTPDGALELFKMFADYNVGGLGIDASDSQQGAEPVLMRAINQYPRSSEILTTLLDAGFYCDQTTSFCVHPGVEEEEVTLLSWAIGQPQKRVSTAVIDILLKRGAHVNVESNVSRTTPLMLAVQTKRPEVVKLLLLEGADVDAMDIQGRTSLSMATHIGGEVAVQMMSNLLAADPAKDDGSLHNVARDLNLAAVKVLVQSGHSPDFPSQLHGGRSALGEVCLHGSDRGEMSAEREREMQRIMTFLIDSNSDLSVKIADKSVLHFCFDAADPVVTTRALLKSGMWKYVNKPFNHLLKDGYMYSPTMYIAKVLPPSDVNEELLSILRASRATDVFYAVDGAQPDGAVGLPEDMAVQERARKARLSRMSEDAEEFSIAMARKREIANVEQQVFAQKAEVEDVRRRRLHSEDLGALHARAQLEENLSSVSHQRRMAENHAMVEAAANRTRALAATEVEVEEIRQHKVIEWESKLNAERVNGARELSSIRISERQEVERIERVSDGRIKNRLEIQRKLVDSQEKLAKRLADGPDPRRQIGYVTELS</sequence>
<dbReference type="RefSeq" id="XP_040660702.1">
    <property type="nucleotide sequence ID" value="XM_040799819.1"/>
</dbReference>
<dbReference type="GeneID" id="63715135"/>
<proteinExistence type="predicted"/>
<dbReference type="PANTHER" id="PTHR24189">
    <property type="entry name" value="MYOTROPHIN"/>
    <property type="match status" value="1"/>
</dbReference>
<evidence type="ECO:0000256" key="1">
    <source>
        <dbReference type="ARBA" id="ARBA00022737"/>
    </source>
</evidence>
<evidence type="ECO:0000313" key="7">
    <source>
        <dbReference type="Proteomes" id="UP000076580"/>
    </source>
</evidence>
<dbReference type="GO" id="GO:0005634">
    <property type="term" value="C:nucleus"/>
    <property type="evidence" value="ECO:0007669"/>
    <property type="project" value="TreeGrafter"/>
</dbReference>
<accession>A0A151GWA2</accession>
<feature type="region of interest" description="Disordered" evidence="5">
    <location>
        <begin position="1817"/>
        <end position="1836"/>
    </location>
</feature>
<evidence type="ECO:0000256" key="5">
    <source>
        <dbReference type="SAM" id="MobiDB-lite"/>
    </source>
</evidence>
<dbReference type="Pfam" id="PF12796">
    <property type="entry name" value="Ank_2"/>
    <property type="match status" value="1"/>
</dbReference>
<feature type="coiled-coil region" evidence="4">
    <location>
        <begin position="1677"/>
        <end position="1730"/>
    </location>
</feature>
<evidence type="ECO:0000256" key="4">
    <source>
        <dbReference type="SAM" id="Coils"/>
    </source>
</evidence>
<feature type="repeat" description="ANK" evidence="3">
    <location>
        <begin position="1409"/>
        <end position="1441"/>
    </location>
</feature>
<feature type="repeat" description="ANK" evidence="3">
    <location>
        <begin position="923"/>
        <end position="955"/>
    </location>
</feature>
<name>A0A151GWA2_DRECN</name>
<keyword evidence="1" id="KW-0677">Repeat</keyword>
<organism evidence="6 7">
    <name type="scientific">Drechmeria coniospora</name>
    <name type="common">Nematophagous fungus</name>
    <name type="synonym">Meria coniospora</name>
    <dbReference type="NCBI Taxonomy" id="98403"/>
    <lineage>
        <taxon>Eukaryota</taxon>
        <taxon>Fungi</taxon>
        <taxon>Dikarya</taxon>
        <taxon>Ascomycota</taxon>
        <taxon>Pezizomycotina</taxon>
        <taxon>Sordariomycetes</taxon>
        <taxon>Hypocreomycetidae</taxon>
        <taxon>Hypocreales</taxon>
        <taxon>Ophiocordycipitaceae</taxon>
        <taxon>Drechmeria</taxon>
    </lineage>
</organism>
<keyword evidence="2 3" id="KW-0040">ANK repeat</keyword>
<keyword evidence="4" id="KW-0175">Coiled coil</keyword>
<dbReference type="InterPro" id="IPR002110">
    <property type="entry name" value="Ankyrin_rpt"/>
</dbReference>
<dbReference type="STRING" id="98403.A0A151GWA2"/>
<dbReference type="PANTHER" id="PTHR24189:SF71">
    <property type="entry name" value="ANKYRIN REPEAT DOMAIN 39"/>
    <property type="match status" value="1"/>
</dbReference>
<protein>
    <submittedName>
        <fullName evidence="6">Ankyrin repeat containing protein</fullName>
    </submittedName>
</protein>
<comment type="caution">
    <text evidence="6">The sequence shown here is derived from an EMBL/GenBank/DDBJ whole genome shotgun (WGS) entry which is preliminary data.</text>
</comment>
<evidence type="ECO:0000256" key="2">
    <source>
        <dbReference type="ARBA" id="ARBA00023043"/>
    </source>
</evidence>
<dbReference type="Gene3D" id="1.25.40.20">
    <property type="entry name" value="Ankyrin repeat-containing domain"/>
    <property type="match status" value="6"/>
</dbReference>
<dbReference type="InterPro" id="IPR036770">
    <property type="entry name" value="Ankyrin_rpt-contain_sf"/>
</dbReference>